<dbReference type="EMBL" id="JYNX01000089">
    <property type="protein sequence ID" value="KMO69696.1"/>
    <property type="molecule type" value="Genomic_DNA"/>
</dbReference>
<dbReference type="Proteomes" id="UP000036176">
    <property type="component" value="Unassembled WGS sequence"/>
</dbReference>
<comment type="caution">
    <text evidence="1">The sequence shown here is derived from an EMBL/GenBank/DDBJ whole genome shotgun (WGS) entry which is preliminary data.</text>
</comment>
<dbReference type="NCBIfam" id="NF003814">
    <property type="entry name" value="PRK05406.1-3"/>
    <property type="match status" value="1"/>
</dbReference>
<keyword evidence="2" id="KW-1185">Reference proteome</keyword>
<dbReference type="InterPro" id="IPR005501">
    <property type="entry name" value="LamB/YcsF/PxpA-like"/>
</dbReference>
<organism evidence="1 2">
    <name type="scientific">Mycolicibacterium chubuense</name>
    <name type="common">Mycobacterium chubuense</name>
    <dbReference type="NCBI Taxonomy" id="1800"/>
    <lineage>
        <taxon>Bacteria</taxon>
        <taxon>Bacillati</taxon>
        <taxon>Actinomycetota</taxon>
        <taxon>Actinomycetes</taxon>
        <taxon>Mycobacteriales</taxon>
        <taxon>Mycobacteriaceae</taxon>
        <taxon>Mycolicibacterium</taxon>
    </lineage>
</organism>
<dbReference type="OrthoDB" id="9773478at2"/>
<sequence length="257" mass="27841">MRTTRIDINCDMSEGFGTWMFGDDVDAQMMPLVSSINVAAGFHAGDPSTMARTVAMAKDHGVGVGVHPGFRDLVGFGRRHIQATAAELVNDSIYQLGGLREFVRLHGLPLQHFKLHGALYMHAARDEEFAEALISALQVVDSELPVLVMGGSVIDGVARAHGQPVIREFYADRHYGADGQIVFTRDVGALDADAVAAKVLQACRQGTVETVDGQIIPIEFESICIHSDTRGAYELMRTSRDSLDDAGIDVRSFAVAR</sequence>
<dbReference type="PATRIC" id="fig|1800.3.peg.5534"/>
<protein>
    <recommendedName>
        <fullName evidence="3">LamB/YcsF family protein</fullName>
    </recommendedName>
</protein>
<reference evidence="1 2" key="1">
    <citation type="journal article" date="2015" name="Genome Biol. Evol.">
        <title>Characterization of Three Mycobacterium spp. with Potential Use in Bioremediation by Genome Sequencing and Comparative Genomics.</title>
        <authorList>
            <person name="Das S."/>
            <person name="Pettersson B.M."/>
            <person name="Behra P.R."/>
            <person name="Ramesh M."/>
            <person name="Dasgupta S."/>
            <person name="Bhattacharya A."/>
            <person name="Kirsebom L.A."/>
        </authorList>
    </citation>
    <scope>NUCLEOTIDE SEQUENCE [LARGE SCALE GENOMIC DNA]</scope>
    <source>
        <strain evidence="1 2">DSM 44219</strain>
    </source>
</reference>
<gene>
    <name evidence="1" type="ORF">MCHUDSM44219_05497</name>
</gene>
<name>A0A0J6Y9S4_MYCCU</name>
<evidence type="ECO:0008006" key="3">
    <source>
        <dbReference type="Google" id="ProtNLM"/>
    </source>
</evidence>
<dbReference type="Pfam" id="PF03746">
    <property type="entry name" value="LamB_YcsF"/>
    <property type="match status" value="1"/>
</dbReference>
<evidence type="ECO:0000313" key="1">
    <source>
        <dbReference type="EMBL" id="KMO69696.1"/>
    </source>
</evidence>
<dbReference type="SUPFAM" id="SSF88713">
    <property type="entry name" value="Glycoside hydrolase/deacetylase"/>
    <property type="match status" value="1"/>
</dbReference>
<proteinExistence type="predicted"/>
<evidence type="ECO:0000313" key="2">
    <source>
        <dbReference type="Proteomes" id="UP000036176"/>
    </source>
</evidence>
<dbReference type="Gene3D" id="3.20.20.370">
    <property type="entry name" value="Glycoside hydrolase/deacetylase"/>
    <property type="match status" value="1"/>
</dbReference>
<dbReference type="PANTHER" id="PTHR30292">
    <property type="entry name" value="UNCHARACTERIZED PROTEIN YBGL-RELATED"/>
    <property type="match status" value="1"/>
</dbReference>
<dbReference type="InterPro" id="IPR011330">
    <property type="entry name" value="Glyco_hydro/deAcase_b/a-brl"/>
</dbReference>
<dbReference type="GO" id="GO:0005975">
    <property type="term" value="P:carbohydrate metabolic process"/>
    <property type="evidence" value="ECO:0007669"/>
    <property type="project" value="InterPro"/>
</dbReference>
<dbReference type="RefSeq" id="WP_048421355.1">
    <property type="nucleotide sequence ID" value="NZ_JYNX01000089.1"/>
</dbReference>
<dbReference type="AlphaFoldDB" id="A0A0J6Y9S4"/>
<accession>A0A0J6Y9S4</accession>
<dbReference type="PANTHER" id="PTHR30292:SF0">
    <property type="entry name" value="5-OXOPROLINASE SUBUNIT A"/>
    <property type="match status" value="1"/>
</dbReference>